<organism evidence="1 2">
    <name type="scientific">Talaromyces proteolyticus</name>
    <dbReference type="NCBI Taxonomy" id="1131652"/>
    <lineage>
        <taxon>Eukaryota</taxon>
        <taxon>Fungi</taxon>
        <taxon>Dikarya</taxon>
        <taxon>Ascomycota</taxon>
        <taxon>Pezizomycotina</taxon>
        <taxon>Eurotiomycetes</taxon>
        <taxon>Eurotiomycetidae</taxon>
        <taxon>Eurotiales</taxon>
        <taxon>Trichocomaceae</taxon>
        <taxon>Talaromyces</taxon>
        <taxon>Talaromyces sect. Bacilispori</taxon>
    </lineage>
</organism>
<gene>
    <name evidence="1" type="ORF">BGW36DRAFT_378488</name>
</gene>
<keyword evidence="2" id="KW-1185">Reference proteome</keyword>
<dbReference type="AlphaFoldDB" id="A0AAD4KPA0"/>
<reference evidence="1" key="1">
    <citation type="submission" date="2021-12" db="EMBL/GenBank/DDBJ databases">
        <title>Convergent genome expansion in fungi linked to evolution of root-endophyte symbiosis.</title>
        <authorList>
            <consortium name="DOE Joint Genome Institute"/>
            <person name="Ke Y.-H."/>
            <person name="Bonito G."/>
            <person name="Liao H.-L."/>
            <person name="Looney B."/>
            <person name="Rojas-Flechas A."/>
            <person name="Nash J."/>
            <person name="Hameed K."/>
            <person name="Schadt C."/>
            <person name="Martin F."/>
            <person name="Crous P.W."/>
            <person name="Miettinen O."/>
            <person name="Magnuson J.K."/>
            <person name="Labbe J."/>
            <person name="Jacobson D."/>
            <person name="Doktycz M.J."/>
            <person name="Veneault-Fourrey C."/>
            <person name="Kuo A."/>
            <person name="Mondo S."/>
            <person name="Calhoun S."/>
            <person name="Riley R."/>
            <person name="Ohm R."/>
            <person name="LaButti K."/>
            <person name="Andreopoulos B."/>
            <person name="Pangilinan J."/>
            <person name="Nolan M."/>
            <person name="Tritt A."/>
            <person name="Clum A."/>
            <person name="Lipzen A."/>
            <person name="Daum C."/>
            <person name="Barry K."/>
            <person name="Grigoriev I.V."/>
            <person name="Vilgalys R."/>
        </authorList>
    </citation>
    <scope>NUCLEOTIDE SEQUENCE</scope>
    <source>
        <strain evidence="1">PMI_201</strain>
    </source>
</reference>
<comment type="caution">
    <text evidence="1">The sequence shown here is derived from an EMBL/GenBank/DDBJ whole genome shotgun (WGS) entry which is preliminary data.</text>
</comment>
<proteinExistence type="predicted"/>
<name>A0AAD4KPA0_9EURO</name>
<evidence type="ECO:0000313" key="1">
    <source>
        <dbReference type="EMBL" id="KAH8697343.1"/>
    </source>
</evidence>
<dbReference type="Proteomes" id="UP001201262">
    <property type="component" value="Unassembled WGS sequence"/>
</dbReference>
<evidence type="ECO:0000313" key="2">
    <source>
        <dbReference type="Proteomes" id="UP001201262"/>
    </source>
</evidence>
<protein>
    <submittedName>
        <fullName evidence="1">Uncharacterized protein</fullName>
    </submittedName>
</protein>
<accession>A0AAD4KPA0</accession>
<dbReference type="GeneID" id="70246401"/>
<sequence length="78" mass="8846">MQLFGEERCIHCQRMDYECWVFTVKGRLQVANPGSACTRCRTSPGADGCSLSNRRPRLISNNNNNRPRLPPWALLPKG</sequence>
<dbReference type="EMBL" id="JAJTJA010000006">
    <property type="protein sequence ID" value="KAH8697343.1"/>
    <property type="molecule type" value="Genomic_DNA"/>
</dbReference>
<dbReference type="RefSeq" id="XP_046072044.1">
    <property type="nucleotide sequence ID" value="XM_046216114.1"/>
</dbReference>